<reference evidence="2 3" key="1">
    <citation type="journal article" date="2019" name="Sci. Rep.">
        <title>Orb-weaving spider Araneus ventricosus genome elucidates the spidroin gene catalogue.</title>
        <authorList>
            <person name="Kono N."/>
            <person name="Nakamura H."/>
            <person name="Ohtoshi R."/>
            <person name="Moran D.A.P."/>
            <person name="Shinohara A."/>
            <person name="Yoshida Y."/>
            <person name="Fujiwara M."/>
            <person name="Mori M."/>
            <person name="Tomita M."/>
            <person name="Arakawa K."/>
        </authorList>
    </citation>
    <scope>NUCLEOTIDE SEQUENCE [LARGE SCALE GENOMIC DNA]</scope>
</reference>
<evidence type="ECO:0000256" key="1">
    <source>
        <dbReference type="SAM" id="MobiDB-lite"/>
    </source>
</evidence>
<accession>A0A4Y2UDI6</accession>
<comment type="caution">
    <text evidence="2">The sequence shown here is derived from an EMBL/GenBank/DDBJ whole genome shotgun (WGS) entry which is preliminary data.</text>
</comment>
<feature type="region of interest" description="Disordered" evidence="1">
    <location>
        <begin position="71"/>
        <end position="96"/>
    </location>
</feature>
<protein>
    <submittedName>
        <fullName evidence="2">Uncharacterized protein</fullName>
    </submittedName>
</protein>
<organism evidence="2 3">
    <name type="scientific">Araneus ventricosus</name>
    <name type="common">Orbweaver spider</name>
    <name type="synonym">Epeira ventricosa</name>
    <dbReference type="NCBI Taxonomy" id="182803"/>
    <lineage>
        <taxon>Eukaryota</taxon>
        <taxon>Metazoa</taxon>
        <taxon>Ecdysozoa</taxon>
        <taxon>Arthropoda</taxon>
        <taxon>Chelicerata</taxon>
        <taxon>Arachnida</taxon>
        <taxon>Araneae</taxon>
        <taxon>Araneomorphae</taxon>
        <taxon>Entelegynae</taxon>
        <taxon>Araneoidea</taxon>
        <taxon>Araneidae</taxon>
        <taxon>Araneus</taxon>
    </lineage>
</organism>
<sequence>MYNSAKCLTTILLATWLAFGYSIGDICARLTENRFALGELAVHNWRYLRPANEKVPKSLFDKLFGSEPLTLEPFSDDNPQPASALESFTPREWEYS</sequence>
<proteinExistence type="predicted"/>
<name>A0A4Y2UDI6_ARAVE</name>
<dbReference type="Proteomes" id="UP000499080">
    <property type="component" value="Unassembled WGS sequence"/>
</dbReference>
<evidence type="ECO:0000313" key="2">
    <source>
        <dbReference type="EMBL" id="GBO10888.1"/>
    </source>
</evidence>
<evidence type="ECO:0000313" key="3">
    <source>
        <dbReference type="Proteomes" id="UP000499080"/>
    </source>
</evidence>
<dbReference type="AlphaFoldDB" id="A0A4Y2UDI6"/>
<keyword evidence="3" id="KW-1185">Reference proteome</keyword>
<dbReference type="EMBL" id="BGPR01035862">
    <property type="protein sequence ID" value="GBO10888.1"/>
    <property type="molecule type" value="Genomic_DNA"/>
</dbReference>
<gene>
    <name evidence="2" type="ORF">AVEN_205277_1</name>
</gene>